<dbReference type="GO" id="GO:0005634">
    <property type="term" value="C:nucleus"/>
    <property type="evidence" value="ECO:0007669"/>
    <property type="project" value="TreeGrafter"/>
</dbReference>
<evidence type="ECO:0000256" key="4">
    <source>
        <dbReference type="ARBA" id="ARBA00022807"/>
    </source>
</evidence>
<organism evidence="6 7">
    <name type="scientific">Suillus plorans</name>
    <dbReference type="NCBI Taxonomy" id="116603"/>
    <lineage>
        <taxon>Eukaryota</taxon>
        <taxon>Fungi</taxon>
        <taxon>Dikarya</taxon>
        <taxon>Basidiomycota</taxon>
        <taxon>Agaricomycotina</taxon>
        <taxon>Agaricomycetes</taxon>
        <taxon>Agaricomycetidae</taxon>
        <taxon>Boletales</taxon>
        <taxon>Suillineae</taxon>
        <taxon>Suillaceae</taxon>
        <taxon>Suillus</taxon>
    </lineage>
</organism>
<evidence type="ECO:0000256" key="3">
    <source>
        <dbReference type="ARBA" id="ARBA00022801"/>
    </source>
</evidence>
<reference evidence="6" key="1">
    <citation type="journal article" date="2020" name="New Phytol.">
        <title>Comparative genomics reveals dynamic genome evolution in host specialist ectomycorrhizal fungi.</title>
        <authorList>
            <person name="Lofgren L.A."/>
            <person name="Nguyen N.H."/>
            <person name="Vilgalys R."/>
            <person name="Ruytinx J."/>
            <person name="Liao H.L."/>
            <person name="Branco S."/>
            <person name="Kuo A."/>
            <person name="LaButti K."/>
            <person name="Lipzen A."/>
            <person name="Andreopoulos W."/>
            <person name="Pangilinan J."/>
            <person name="Riley R."/>
            <person name="Hundley H."/>
            <person name="Na H."/>
            <person name="Barry K."/>
            <person name="Grigoriev I.V."/>
            <person name="Stajich J.E."/>
            <person name="Kennedy P.G."/>
        </authorList>
    </citation>
    <scope>NUCLEOTIDE SEQUENCE</scope>
    <source>
        <strain evidence="6">S12</strain>
    </source>
</reference>
<dbReference type="Gene3D" id="3.40.395.10">
    <property type="entry name" value="Adenoviral Proteinase, Chain A"/>
    <property type="match status" value="1"/>
</dbReference>
<dbReference type="GO" id="GO:0016929">
    <property type="term" value="F:deSUMOylase activity"/>
    <property type="evidence" value="ECO:0007669"/>
    <property type="project" value="TreeGrafter"/>
</dbReference>
<evidence type="ECO:0000313" key="6">
    <source>
        <dbReference type="EMBL" id="KAG1790605.1"/>
    </source>
</evidence>
<dbReference type="InterPro" id="IPR038765">
    <property type="entry name" value="Papain-like_cys_pep_sf"/>
</dbReference>
<keyword evidence="4" id="KW-0788">Thiol protease</keyword>
<accession>A0A9P7AKY7</accession>
<dbReference type="PANTHER" id="PTHR12606:SF1">
    <property type="entry name" value="UBIQUITIN-LIKE-SPECIFIC PROTEASE 1A"/>
    <property type="match status" value="1"/>
</dbReference>
<comment type="caution">
    <text evidence="6">The sequence shown here is derived from an EMBL/GenBank/DDBJ whole genome shotgun (WGS) entry which is preliminary data.</text>
</comment>
<dbReference type="EMBL" id="JABBWE010000048">
    <property type="protein sequence ID" value="KAG1790605.1"/>
    <property type="molecule type" value="Genomic_DNA"/>
</dbReference>
<evidence type="ECO:0000259" key="5">
    <source>
        <dbReference type="PROSITE" id="PS50600"/>
    </source>
</evidence>
<evidence type="ECO:0000256" key="2">
    <source>
        <dbReference type="ARBA" id="ARBA00022670"/>
    </source>
</evidence>
<sequence>MPLLSVLKSFLMIRVEDHLGRSRRLYESSLSRQGLLIDDFCVPSQDLHVIVPGRIVTRTTSSTGAFPSQVFEPRDITFLTHPTAFLNDVCINGCAVLLQMDMPNPAVAVFSTHDLPRIRYNAADDMLWRNTSSTRYWEKDVWVLPIHRPSGVGHWVVCVIYLSRKELHLFDSLAERKPWKQDVKDIMKLICRLLMVARQRNKNVHIDMDRWVARPLTVKPLQTNGYDCGVWVLATVIAVLRGRHLTQLREDEMSDLRYYLRSRILSIPLF</sequence>
<dbReference type="OrthoDB" id="2976051at2759"/>
<protein>
    <recommendedName>
        <fullName evidence="5">Ubiquitin-like protease family profile domain-containing protein</fullName>
    </recommendedName>
</protein>
<proteinExistence type="inferred from homology"/>
<name>A0A9P7AKY7_9AGAM</name>
<dbReference type="InterPro" id="IPR003653">
    <property type="entry name" value="Peptidase_C48_C"/>
</dbReference>
<dbReference type="PROSITE" id="PS50600">
    <property type="entry name" value="ULP_PROTEASE"/>
    <property type="match status" value="1"/>
</dbReference>
<dbReference type="GO" id="GO:0006508">
    <property type="term" value="P:proteolysis"/>
    <property type="evidence" value="ECO:0007669"/>
    <property type="project" value="UniProtKB-KW"/>
</dbReference>
<gene>
    <name evidence="6" type="ORF">HD556DRAFT_1445895</name>
</gene>
<feature type="domain" description="Ubiquitin-like protease family profile" evidence="5">
    <location>
        <begin position="69"/>
        <end position="239"/>
    </location>
</feature>
<keyword evidence="3" id="KW-0378">Hydrolase</keyword>
<keyword evidence="7" id="KW-1185">Reference proteome</keyword>
<dbReference type="GeneID" id="64600767"/>
<dbReference type="Proteomes" id="UP000719766">
    <property type="component" value="Unassembled WGS sequence"/>
</dbReference>
<dbReference type="AlphaFoldDB" id="A0A9P7AKY7"/>
<dbReference type="Pfam" id="PF02902">
    <property type="entry name" value="Peptidase_C48"/>
    <property type="match status" value="1"/>
</dbReference>
<comment type="similarity">
    <text evidence="1">Belongs to the peptidase C48 family.</text>
</comment>
<dbReference type="PANTHER" id="PTHR12606">
    <property type="entry name" value="SENTRIN/SUMO-SPECIFIC PROTEASE"/>
    <property type="match status" value="1"/>
</dbReference>
<evidence type="ECO:0000256" key="1">
    <source>
        <dbReference type="ARBA" id="ARBA00005234"/>
    </source>
</evidence>
<keyword evidence="2" id="KW-0645">Protease</keyword>
<dbReference type="GO" id="GO:0016926">
    <property type="term" value="P:protein desumoylation"/>
    <property type="evidence" value="ECO:0007669"/>
    <property type="project" value="TreeGrafter"/>
</dbReference>
<evidence type="ECO:0000313" key="7">
    <source>
        <dbReference type="Proteomes" id="UP000719766"/>
    </source>
</evidence>
<dbReference type="RefSeq" id="XP_041157559.1">
    <property type="nucleotide sequence ID" value="XM_041307003.1"/>
</dbReference>
<dbReference type="SUPFAM" id="SSF54001">
    <property type="entry name" value="Cysteine proteinases"/>
    <property type="match status" value="1"/>
</dbReference>